<dbReference type="PROSITE" id="PS00061">
    <property type="entry name" value="ADH_SHORT"/>
    <property type="match status" value="1"/>
</dbReference>
<proteinExistence type="inferred from homology"/>
<dbReference type="PANTHER" id="PTHR42760">
    <property type="entry name" value="SHORT-CHAIN DEHYDROGENASES/REDUCTASES FAMILY MEMBER"/>
    <property type="match status" value="1"/>
</dbReference>
<dbReference type="FunFam" id="3.40.50.720:FF:000084">
    <property type="entry name" value="Short-chain dehydrogenase reductase"/>
    <property type="match status" value="1"/>
</dbReference>
<dbReference type="Pfam" id="PF13561">
    <property type="entry name" value="adh_short_C2"/>
    <property type="match status" value="1"/>
</dbReference>
<dbReference type="NCBIfam" id="NF005559">
    <property type="entry name" value="PRK07231.1"/>
    <property type="match status" value="1"/>
</dbReference>
<name>A0A841HVE2_9GAMM</name>
<sequence length="256" mass="26680">MTVDRSVLQGKVALVTGASSGLGRHFASVLASAGAKVGLAARRTDALQALAADISASGGKAAVTRLDVTDSKSIAAAVAAIESELGPIDVLVNNSGTSVAKGVLEQTEQDWDDVVDVNLKGAFLMATEVARRMRDRGQGGSIINIESILSFRQAGHVAPYAASKAGLTQLTRTMALELARNGVRVNGIAPGYFATEINQGFFDTEPGQALIRRIPQRRVGQYEDLDGPLLLLASDASRYMTGSTLVVDGGHLCSSL</sequence>
<gene>
    <name evidence="2" type="ORF">HNQ60_004676</name>
</gene>
<evidence type="ECO:0000313" key="3">
    <source>
        <dbReference type="Proteomes" id="UP000588068"/>
    </source>
</evidence>
<dbReference type="RefSeq" id="WP_184335178.1">
    <property type="nucleotide sequence ID" value="NZ_JACHHZ010000006.1"/>
</dbReference>
<dbReference type="InterPro" id="IPR020904">
    <property type="entry name" value="Sc_DH/Rdtase_CS"/>
</dbReference>
<protein>
    <submittedName>
        <fullName evidence="2">NAD(P)-dependent dehydrogenase (Short-subunit alcohol dehydrogenase family)</fullName>
    </submittedName>
</protein>
<evidence type="ECO:0000313" key="2">
    <source>
        <dbReference type="EMBL" id="MBB6095785.1"/>
    </source>
</evidence>
<dbReference type="InterPro" id="IPR036291">
    <property type="entry name" value="NAD(P)-bd_dom_sf"/>
</dbReference>
<dbReference type="PRINTS" id="PR00080">
    <property type="entry name" value="SDRFAMILY"/>
</dbReference>
<keyword evidence="3" id="KW-1185">Reference proteome</keyword>
<dbReference type="PANTHER" id="PTHR42760:SF135">
    <property type="entry name" value="BLL7886 PROTEIN"/>
    <property type="match status" value="1"/>
</dbReference>
<dbReference type="AlphaFoldDB" id="A0A841HVE2"/>
<dbReference type="PRINTS" id="PR00081">
    <property type="entry name" value="GDHRDH"/>
</dbReference>
<dbReference type="Proteomes" id="UP000588068">
    <property type="component" value="Unassembled WGS sequence"/>
</dbReference>
<comment type="caution">
    <text evidence="2">The sequence shown here is derived from an EMBL/GenBank/DDBJ whole genome shotgun (WGS) entry which is preliminary data.</text>
</comment>
<dbReference type="EMBL" id="JACHHZ010000006">
    <property type="protein sequence ID" value="MBB6095785.1"/>
    <property type="molecule type" value="Genomic_DNA"/>
</dbReference>
<dbReference type="InterPro" id="IPR002347">
    <property type="entry name" value="SDR_fam"/>
</dbReference>
<evidence type="ECO:0000256" key="1">
    <source>
        <dbReference type="ARBA" id="ARBA00006484"/>
    </source>
</evidence>
<dbReference type="Gene3D" id="3.40.50.720">
    <property type="entry name" value="NAD(P)-binding Rossmann-like Domain"/>
    <property type="match status" value="1"/>
</dbReference>
<dbReference type="GO" id="GO:0030497">
    <property type="term" value="P:fatty acid elongation"/>
    <property type="evidence" value="ECO:0007669"/>
    <property type="project" value="TreeGrafter"/>
</dbReference>
<comment type="similarity">
    <text evidence="1">Belongs to the short-chain dehydrogenases/reductases (SDR) family.</text>
</comment>
<dbReference type="GO" id="GO:0016616">
    <property type="term" value="F:oxidoreductase activity, acting on the CH-OH group of donors, NAD or NADP as acceptor"/>
    <property type="evidence" value="ECO:0007669"/>
    <property type="project" value="TreeGrafter"/>
</dbReference>
<accession>A0A841HVE2</accession>
<reference evidence="2 3" key="1">
    <citation type="submission" date="2020-08" db="EMBL/GenBank/DDBJ databases">
        <title>Genomic Encyclopedia of Type Strains, Phase IV (KMG-IV): sequencing the most valuable type-strain genomes for metagenomic binning, comparative biology and taxonomic classification.</title>
        <authorList>
            <person name="Goeker M."/>
        </authorList>
    </citation>
    <scope>NUCLEOTIDE SEQUENCE [LARGE SCALE GENOMIC DNA]</scope>
    <source>
        <strain evidence="2 3">DSM 26723</strain>
    </source>
</reference>
<organism evidence="2 3">
    <name type="scientific">Povalibacter uvarum</name>
    <dbReference type="NCBI Taxonomy" id="732238"/>
    <lineage>
        <taxon>Bacteria</taxon>
        <taxon>Pseudomonadati</taxon>
        <taxon>Pseudomonadota</taxon>
        <taxon>Gammaproteobacteria</taxon>
        <taxon>Steroidobacterales</taxon>
        <taxon>Steroidobacteraceae</taxon>
        <taxon>Povalibacter</taxon>
    </lineage>
</organism>
<dbReference type="SUPFAM" id="SSF51735">
    <property type="entry name" value="NAD(P)-binding Rossmann-fold domains"/>
    <property type="match status" value="1"/>
</dbReference>